<gene>
    <name evidence="3" type="ordered locus">Mcup_2033</name>
</gene>
<dbReference type="Pfam" id="PF05129">
    <property type="entry name" value="Zn_ribbon_Elf1"/>
    <property type="match status" value="1"/>
</dbReference>
<keyword evidence="4" id="KW-1185">Reference proteome</keyword>
<organism evidence="3 4">
    <name type="scientific">Metallosphaera cuprina (strain Ar-4)</name>
    <dbReference type="NCBI Taxonomy" id="1006006"/>
    <lineage>
        <taxon>Archaea</taxon>
        <taxon>Thermoproteota</taxon>
        <taxon>Thermoprotei</taxon>
        <taxon>Sulfolobales</taxon>
        <taxon>Sulfolobaceae</taxon>
        <taxon>Metallosphaera</taxon>
    </lineage>
</organism>
<dbReference type="STRING" id="1006006.Mcup_2033"/>
<dbReference type="EMBL" id="CP002656">
    <property type="protein sequence ID" value="AEB96134.1"/>
    <property type="molecule type" value="Genomic_DNA"/>
</dbReference>
<dbReference type="RefSeq" id="WP_013738632.1">
    <property type="nucleotide sequence ID" value="NC_015435.1"/>
</dbReference>
<dbReference type="KEGG" id="mcn:Mcup_2033"/>
<dbReference type="PATRIC" id="fig|1006006.8.peg.2036"/>
<dbReference type="AlphaFoldDB" id="F4G257"/>
<keyword evidence="1" id="KW-0862">Zinc</keyword>
<dbReference type="SUPFAM" id="SSF57783">
    <property type="entry name" value="Zinc beta-ribbon"/>
    <property type="match status" value="1"/>
</dbReference>
<dbReference type="HOGENOM" id="CLU_165872_0_0_2"/>
<dbReference type="OrthoDB" id="15334at2157"/>
<dbReference type="InterPro" id="IPR038567">
    <property type="entry name" value="T_Elf1_sf"/>
</dbReference>
<evidence type="ECO:0000313" key="4">
    <source>
        <dbReference type="Proteomes" id="UP000007812"/>
    </source>
</evidence>
<name>F4G257_METCR</name>
<dbReference type="NCBIfam" id="NF011482">
    <property type="entry name" value="PRK14892.1"/>
    <property type="match status" value="1"/>
</dbReference>
<reference evidence="3 4" key="1">
    <citation type="journal article" date="2011" name="J. Bacteriol.">
        <title>Complete genome sequence of Metallosphaera cuprina, a metal sulfide-oxidizing archaeon from a hot spring.</title>
        <authorList>
            <person name="Liu L.J."/>
            <person name="You X.Y."/>
            <person name="Zheng H."/>
            <person name="Wang S."/>
            <person name="Jiang C.Y."/>
            <person name="Liu S.J."/>
        </authorList>
    </citation>
    <scope>NUCLEOTIDE SEQUENCE [LARGE SCALE GENOMIC DNA]</scope>
    <source>
        <strain evidence="3 4">Ar-4</strain>
    </source>
</reference>
<evidence type="ECO:0000313" key="3">
    <source>
        <dbReference type="EMBL" id="AEB96134.1"/>
    </source>
</evidence>
<dbReference type="eggNOG" id="arCOG04136">
    <property type="taxonomic scope" value="Archaea"/>
</dbReference>
<dbReference type="Gene3D" id="2.20.25.190">
    <property type="match status" value="1"/>
</dbReference>
<protein>
    <recommendedName>
        <fullName evidence="5">Transcription elongation factor</fullName>
    </recommendedName>
</protein>
<dbReference type="InterPro" id="IPR007808">
    <property type="entry name" value="Elf1"/>
</dbReference>
<dbReference type="Proteomes" id="UP000007812">
    <property type="component" value="Chromosome"/>
</dbReference>
<accession>F4G257</accession>
<feature type="region of interest" description="Disordered" evidence="2">
    <location>
        <begin position="87"/>
        <end position="110"/>
    </location>
</feature>
<sequence length="110" mass="12458">MGGKRKKRTKIVKVKPKLPKTFECPRCGKIAVTIKFDKNHEGPKSAHIKCGSCGLETEIHDLPPIYDEANAYGRFLDLYLEGTLEIKDNKRNKDHENEGEDESLSSETNQ</sequence>
<evidence type="ECO:0000256" key="2">
    <source>
        <dbReference type="SAM" id="MobiDB-lite"/>
    </source>
</evidence>
<dbReference type="GeneID" id="10494220"/>
<proteinExistence type="predicted"/>
<evidence type="ECO:0008006" key="5">
    <source>
        <dbReference type="Google" id="ProtNLM"/>
    </source>
</evidence>
<feature type="compositionally biased region" description="Basic and acidic residues" evidence="2">
    <location>
        <begin position="87"/>
        <end position="96"/>
    </location>
</feature>
<evidence type="ECO:0000256" key="1">
    <source>
        <dbReference type="ARBA" id="ARBA00022833"/>
    </source>
</evidence>